<evidence type="ECO:0000259" key="5">
    <source>
        <dbReference type="Pfam" id="PF04085"/>
    </source>
</evidence>
<evidence type="ECO:0000313" key="6">
    <source>
        <dbReference type="EMBL" id="PIY62589.1"/>
    </source>
</evidence>
<name>A0A2M7QAL6_9BACT</name>
<accession>A0A2M7QAL6</accession>
<feature type="domain" description="Rod shape-determining protein MreC beta-barrel core" evidence="5">
    <location>
        <begin position="111"/>
        <end position="257"/>
    </location>
</feature>
<organism evidence="6 7">
    <name type="scientific">Candidatus Uhrbacteria bacterium CG_4_10_14_0_8_um_filter_58_22</name>
    <dbReference type="NCBI Taxonomy" id="1975029"/>
    <lineage>
        <taxon>Bacteria</taxon>
        <taxon>Candidatus Uhriibacteriota</taxon>
    </lineage>
</organism>
<dbReference type="Gene3D" id="2.40.10.350">
    <property type="entry name" value="Rod shape-determining protein MreC, domain 2"/>
    <property type="match status" value="1"/>
</dbReference>
<comment type="similarity">
    <text evidence="1">Belongs to the MreC family.</text>
</comment>
<evidence type="ECO:0000256" key="4">
    <source>
        <dbReference type="ARBA" id="ARBA00032089"/>
    </source>
</evidence>
<dbReference type="InterPro" id="IPR042177">
    <property type="entry name" value="Cell/Rod_1"/>
</dbReference>
<dbReference type="GO" id="GO:0008360">
    <property type="term" value="P:regulation of cell shape"/>
    <property type="evidence" value="ECO:0007669"/>
    <property type="project" value="UniProtKB-KW"/>
</dbReference>
<dbReference type="EMBL" id="PFLC01000034">
    <property type="protein sequence ID" value="PIY62589.1"/>
    <property type="molecule type" value="Genomic_DNA"/>
</dbReference>
<sequence length="283" mass="29836">MMRPEKIQRVAAVAVLLATTLVALRLLGVLSALSDAGFFLLDGIAVPVRRVTASVWPTDDVAKSCSEEFGEIETLKLENSRLRTLVSENAALKTALDFRDRESGRLVMARVLSQSVDPTFSGLIIDGGNDIGLSPGQPVLVGDGIIIGKIQDVWRQSASVLLFSDSLSRLAVTVQGGSGTSGVLEGDRGMSLTISLIPQAERIAPGDMVVTSGLEPGIRAGLIVGIVERVQGNGQEPFQTAVVRPFESAARPVLVQVMVSDGTIESITDDQKSESPSASTAQQ</sequence>
<dbReference type="InterPro" id="IPR055342">
    <property type="entry name" value="MreC_beta-barrel_core"/>
</dbReference>
<dbReference type="AlphaFoldDB" id="A0A2M7QAL6"/>
<dbReference type="Gene3D" id="2.40.10.340">
    <property type="entry name" value="Rod shape-determining protein MreC, domain 1"/>
    <property type="match status" value="1"/>
</dbReference>
<evidence type="ECO:0000256" key="1">
    <source>
        <dbReference type="ARBA" id="ARBA00009369"/>
    </source>
</evidence>
<evidence type="ECO:0000256" key="3">
    <source>
        <dbReference type="ARBA" id="ARBA00022960"/>
    </source>
</evidence>
<keyword evidence="3" id="KW-0133">Cell shape</keyword>
<evidence type="ECO:0000313" key="7">
    <source>
        <dbReference type="Proteomes" id="UP000230973"/>
    </source>
</evidence>
<dbReference type="PANTHER" id="PTHR34138:SF1">
    <property type="entry name" value="CELL SHAPE-DETERMINING PROTEIN MREC"/>
    <property type="match status" value="1"/>
</dbReference>
<protein>
    <recommendedName>
        <fullName evidence="2">Cell shape-determining protein MreC</fullName>
    </recommendedName>
    <alternativeName>
        <fullName evidence="4">Cell shape protein MreC</fullName>
    </alternativeName>
</protein>
<evidence type="ECO:0000256" key="2">
    <source>
        <dbReference type="ARBA" id="ARBA00013855"/>
    </source>
</evidence>
<gene>
    <name evidence="6" type="ORF">COY93_02715</name>
</gene>
<comment type="caution">
    <text evidence="6">The sequence shown here is derived from an EMBL/GenBank/DDBJ whole genome shotgun (WGS) entry which is preliminary data.</text>
</comment>
<dbReference type="Pfam" id="PF04085">
    <property type="entry name" value="MreC"/>
    <property type="match status" value="1"/>
</dbReference>
<dbReference type="PANTHER" id="PTHR34138">
    <property type="entry name" value="CELL SHAPE-DETERMINING PROTEIN MREC"/>
    <property type="match status" value="1"/>
</dbReference>
<dbReference type="InterPro" id="IPR007221">
    <property type="entry name" value="MreC"/>
</dbReference>
<dbReference type="InterPro" id="IPR042175">
    <property type="entry name" value="Cell/Rod_MreC_2"/>
</dbReference>
<proteinExistence type="inferred from homology"/>
<dbReference type="GO" id="GO:0005886">
    <property type="term" value="C:plasma membrane"/>
    <property type="evidence" value="ECO:0007669"/>
    <property type="project" value="TreeGrafter"/>
</dbReference>
<reference evidence="7" key="1">
    <citation type="submission" date="2017-09" db="EMBL/GenBank/DDBJ databases">
        <title>Depth-based differentiation of microbial function through sediment-hosted aquifers and enrichment of novel symbionts in the deep terrestrial subsurface.</title>
        <authorList>
            <person name="Probst A.J."/>
            <person name="Ladd B."/>
            <person name="Jarett J.K."/>
            <person name="Geller-Mcgrath D.E."/>
            <person name="Sieber C.M.K."/>
            <person name="Emerson J.B."/>
            <person name="Anantharaman K."/>
            <person name="Thomas B.C."/>
            <person name="Malmstrom R."/>
            <person name="Stieglmeier M."/>
            <person name="Klingl A."/>
            <person name="Woyke T."/>
            <person name="Ryan C.M."/>
            <person name="Banfield J.F."/>
        </authorList>
    </citation>
    <scope>NUCLEOTIDE SEQUENCE [LARGE SCALE GENOMIC DNA]</scope>
</reference>
<dbReference type="Proteomes" id="UP000230973">
    <property type="component" value="Unassembled WGS sequence"/>
</dbReference>